<dbReference type="InterPro" id="IPR011993">
    <property type="entry name" value="PH-like_dom_sf"/>
</dbReference>
<sequence length="968" mass="107230">MSEFADDKRKTAPPSSLLQHQQSSFGNSKQIGVAPLRTSHILKSPPLENGNSNGNHHPPMPKPRTFSVNVSASMNSSQNLEQQQQSHNHQPTPTPSPAPQQQQQQPPNVSPRNNQQQQPPNVSPRNNQQQQQQQQDGGNQAFVNGHALSPSLQASTPTPQQQQPLKSAIKSPPPKLAPRQPSSFNLSPNSSSSSLLGSGNSNLSEADSDTSSFMGDASSFMGEDVDQVVEDSDDDTDEEEEEMHENFLKELGLGNKNRDELKEQEKKEMELLAGGTKFRVTRCFVGLGSPLSTSPSQMMSSTPSQMRKSIYPTQQQQQQQQQQAASNGLQSNGSSSSTTTPNSNQPPQTLQNSNRKTVFNPRFSIYRPVAPRKPLPPPPPRKPVAKAYNDTQIKAAIKIQKCWRRYQQMLPFKKLKDVKLIFGGIDAIIAINTTLMSDIESILENWKPYSILGKSFTTLGVFLKAYTDYVKNFDFSLRRLQACSKEMKFVAFIKQAEDKTVPRSRLESLLITPVQRIPRYVLLLQDLLKHTEESHPDFPHITEGLEIIKKVAISINDTKRRADNSLKVIEVQNKLVGKFPNLVVADRRYVHEGYLLSGPSNVKTKKVYIFLFNDIIIFSRPSSNKIFSKSKFKFLKIEDLLPSPALTDIPNNPIMTHAFDIELRSVTCTFLAESEDSKQIWMSNFRKVFSDINSQQNNNQTLDKRAVEKAGQAKTYIENHFTNIMVKGRVTRGGTVRGQAPESADDYSADGSGGDLQGGGGAHGSSSGSGGGASGNDRQPMMVRQATFHNMTILQREERLKGMAEETSQLKMEHQKSEQQQTFNNNLNTINQSVQQQQQQQQQQQNDSNKYSSIKFGTVGRSTMITGAKKDNNNISGGGSSEDLNHHIDGTATLQPEKKRTGAPSLNKIFSTINLSSSSKDKDGSSTSKSKSTPSLSSINNNPAVKQSNLNLSALNSELKNRQNQNQS</sequence>
<feature type="compositionally biased region" description="Low complexity" evidence="2">
    <location>
        <begin position="925"/>
        <end position="938"/>
    </location>
</feature>
<dbReference type="GO" id="GO:0005085">
    <property type="term" value="F:guanyl-nucleotide exchange factor activity"/>
    <property type="evidence" value="ECO:0007669"/>
    <property type="project" value="UniProtKB-KW"/>
</dbReference>
<dbReference type="PROSITE" id="PS50003">
    <property type="entry name" value="PH_DOMAIN"/>
    <property type="match status" value="1"/>
</dbReference>
<dbReference type="InterPro" id="IPR001331">
    <property type="entry name" value="GDS_CDC24_CS"/>
</dbReference>
<feature type="compositionally biased region" description="Low complexity" evidence="2">
    <location>
        <begin position="148"/>
        <end position="165"/>
    </location>
</feature>
<feature type="compositionally biased region" description="Low complexity" evidence="2">
    <location>
        <begin position="948"/>
        <end position="957"/>
    </location>
</feature>
<dbReference type="InterPro" id="IPR035899">
    <property type="entry name" value="DBL_dom_sf"/>
</dbReference>
<reference evidence="5 6" key="1">
    <citation type="journal article" date="2011" name="Genome Res.">
        <title>Phylogeny-wide analysis of social amoeba genomes highlights ancient origins for complex intercellular communication.</title>
        <authorList>
            <person name="Heidel A.J."/>
            <person name="Lawal H.M."/>
            <person name="Felder M."/>
            <person name="Schilde C."/>
            <person name="Helps N.R."/>
            <person name="Tunggal B."/>
            <person name="Rivero F."/>
            <person name="John U."/>
            <person name="Schleicher M."/>
            <person name="Eichinger L."/>
            <person name="Platzer M."/>
            <person name="Noegel A.A."/>
            <person name="Schaap P."/>
            <person name="Gloeckner G."/>
        </authorList>
    </citation>
    <scope>NUCLEOTIDE SEQUENCE [LARGE SCALE GENOMIC DNA]</scope>
    <source>
        <strain evidence="6">ATCC 26659 / Pp 5 / PN500</strain>
    </source>
</reference>
<dbReference type="EMBL" id="ADBJ01000018">
    <property type="protein sequence ID" value="EFA82665.1"/>
    <property type="molecule type" value="Genomic_DNA"/>
</dbReference>
<dbReference type="Pfam" id="PF22697">
    <property type="entry name" value="SOS1_NGEF_PH"/>
    <property type="match status" value="1"/>
</dbReference>
<keyword evidence="6" id="KW-1185">Reference proteome</keyword>
<dbReference type="Gene3D" id="1.20.900.10">
    <property type="entry name" value="Dbl homology (DH) domain"/>
    <property type="match status" value="1"/>
</dbReference>
<feature type="compositionally biased region" description="Low complexity" evidence="2">
    <location>
        <begin position="75"/>
        <end position="91"/>
    </location>
</feature>
<feature type="compositionally biased region" description="Low complexity" evidence="2">
    <location>
        <begin position="99"/>
        <end position="135"/>
    </location>
</feature>
<dbReference type="CDD" id="cd23767">
    <property type="entry name" value="IQCD"/>
    <property type="match status" value="1"/>
</dbReference>
<feature type="compositionally biased region" description="Acidic residues" evidence="2">
    <location>
        <begin position="223"/>
        <end position="243"/>
    </location>
</feature>
<gene>
    <name evidence="5" type="primary">gxcS</name>
    <name evidence="5" type="ORF">PPL_04359</name>
</gene>
<dbReference type="AlphaFoldDB" id="D3B7C2"/>
<feature type="region of interest" description="Disordered" evidence="2">
    <location>
        <begin position="1"/>
        <end position="262"/>
    </location>
</feature>
<dbReference type="SUPFAM" id="SSF50729">
    <property type="entry name" value="PH domain-like"/>
    <property type="match status" value="1"/>
</dbReference>
<dbReference type="RefSeq" id="XP_020434782.1">
    <property type="nucleotide sequence ID" value="XM_020575262.1"/>
</dbReference>
<organism evidence="5 6">
    <name type="scientific">Heterostelium pallidum (strain ATCC 26659 / Pp 5 / PN500)</name>
    <name type="common">Cellular slime mold</name>
    <name type="synonym">Polysphondylium pallidum</name>
    <dbReference type="NCBI Taxonomy" id="670386"/>
    <lineage>
        <taxon>Eukaryota</taxon>
        <taxon>Amoebozoa</taxon>
        <taxon>Evosea</taxon>
        <taxon>Eumycetozoa</taxon>
        <taxon>Dictyostelia</taxon>
        <taxon>Acytosteliales</taxon>
        <taxon>Acytosteliaceae</taxon>
        <taxon>Heterostelium</taxon>
    </lineage>
</organism>
<dbReference type="CDD" id="cd00160">
    <property type="entry name" value="RhoGEF"/>
    <property type="match status" value="1"/>
</dbReference>
<dbReference type="Gene3D" id="2.30.29.30">
    <property type="entry name" value="Pleckstrin-homology domain (PH domain)/Phosphotyrosine-binding domain (PTB)"/>
    <property type="match status" value="1"/>
</dbReference>
<dbReference type="STRING" id="670386.D3B7C2"/>
<dbReference type="Proteomes" id="UP000001396">
    <property type="component" value="Unassembled WGS sequence"/>
</dbReference>
<evidence type="ECO:0000313" key="6">
    <source>
        <dbReference type="Proteomes" id="UP000001396"/>
    </source>
</evidence>
<protein>
    <submittedName>
        <fullName evidence="5">Pleckstrin domain-containing protein</fullName>
    </submittedName>
</protein>
<evidence type="ECO:0000259" key="4">
    <source>
        <dbReference type="PROSITE" id="PS50010"/>
    </source>
</evidence>
<feature type="region of interest" description="Disordered" evidence="2">
    <location>
        <begin position="287"/>
        <end position="387"/>
    </location>
</feature>
<dbReference type="PANTHER" id="PTHR12673">
    <property type="entry name" value="FACIOGENITAL DYSPLASIA PROTEIN"/>
    <property type="match status" value="1"/>
</dbReference>
<feature type="region of interest" description="Disordered" evidence="2">
    <location>
        <begin position="734"/>
        <end position="779"/>
    </location>
</feature>
<dbReference type="PROSITE" id="PS50010">
    <property type="entry name" value="DH_2"/>
    <property type="match status" value="1"/>
</dbReference>
<evidence type="ECO:0000256" key="1">
    <source>
        <dbReference type="ARBA" id="ARBA00022658"/>
    </source>
</evidence>
<dbReference type="PROSITE" id="PS00741">
    <property type="entry name" value="DH_1"/>
    <property type="match status" value="1"/>
</dbReference>
<dbReference type="FunCoup" id="D3B7C2">
    <property type="interactions" value="805"/>
</dbReference>
<dbReference type="SMART" id="SM00233">
    <property type="entry name" value="PH"/>
    <property type="match status" value="1"/>
</dbReference>
<feature type="compositionally biased region" description="Pro residues" evidence="2">
    <location>
        <begin position="371"/>
        <end position="382"/>
    </location>
</feature>
<dbReference type="OMA" id="FRVTRCF"/>
<name>D3B7C2_HETP5</name>
<feature type="compositionally biased region" description="Low complexity" evidence="2">
    <location>
        <begin position="15"/>
        <end position="24"/>
    </location>
</feature>
<feature type="domain" description="DH" evidence="4">
    <location>
        <begin position="380"/>
        <end position="558"/>
    </location>
</feature>
<feature type="region of interest" description="Disordered" evidence="2">
    <location>
        <begin position="832"/>
        <end position="887"/>
    </location>
</feature>
<keyword evidence="1" id="KW-0344">Guanine-nucleotide releasing factor</keyword>
<feature type="compositionally biased region" description="Low complexity" evidence="2">
    <location>
        <begin position="314"/>
        <end position="354"/>
    </location>
</feature>
<proteinExistence type="predicted"/>
<evidence type="ECO:0000313" key="5">
    <source>
        <dbReference type="EMBL" id="EFA82665.1"/>
    </source>
</evidence>
<feature type="compositionally biased region" description="Low complexity" evidence="2">
    <location>
        <begin position="289"/>
        <end position="306"/>
    </location>
</feature>
<dbReference type="InterPro" id="IPR001849">
    <property type="entry name" value="PH_domain"/>
</dbReference>
<feature type="compositionally biased region" description="Low complexity" evidence="2">
    <location>
        <begin position="181"/>
        <end position="204"/>
    </location>
</feature>
<dbReference type="Pfam" id="PF00621">
    <property type="entry name" value="RhoGEF"/>
    <property type="match status" value="1"/>
</dbReference>
<feature type="compositionally biased region" description="Basic and acidic residues" evidence="2">
    <location>
        <begin position="1"/>
        <end position="10"/>
    </location>
</feature>
<dbReference type="SUPFAM" id="SSF48065">
    <property type="entry name" value="DBL homology domain (DH-domain)"/>
    <property type="match status" value="1"/>
</dbReference>
<dbReference type="SMART" id="SM00325">
    <property type="entry name" value="RhoGEF"/>
    <property type="match status" value="1"/>
</dbReference>
<dbReference type="InParanoid" id="D3B7C2"/>
<dbReference type="InterPro" id="IPR051092">
    <property type="entry name" value="FYVE_RhoGEF_PH"/>
</dbReference>
<feature type="compositionally biased region" description="Gly residues" evidence="2">
    <location>
        <begin position="751"/>
        <end position="774"/>
    </location>
</feature>
<dbReference type="InterPro" id="IPR055251">
    <property type="entry name" value="SOS1_NGEF_PH"/>
</dbReference>
<dbReference type="GO" id="GO:0005737">
    <property type="term" value="C:cytoplasm"/>
    <property type="evidence" value="ECO:0007669"/>
    <property type="project" value="TreeGrafter"/>
</dbReference>
<comment type="caution">
    <text evidence="5">The sequence shown here is derived from an EMBL/GenBank/DDBJ whole genome shotgun (WGS) entry which is preliminary data.</text>
</comment>
<dbReference type="PANTHER" id="PTHR12673:SF152">
    <property type="entry name" value="PLECKSTRIN DOMAIN-CONTAINING PROTEIN"/>
    <property type="match status" value="1"/>
</dbReference>
<dbReference type="GeneID" id="31359846"/>
<evidence type="ECO:0000259" key="3">
    <source>
        <dbReference type="PROSITE" id="PS50003"/>
    </source>
</evidence>
<dbReference type="InterPro" id="IPR000219">
    <property type="entry name" value="DH_dom"/>
</dbReference>
<feature type="region of interest" description="Disordered" evidence="2">
    <location>
        <begin position="912"/>
        <end position="968"/>
    </location>
</feature>
<feature type="compositionally biased region" description="Low complexity" evidence="2">
    <location>
        <begin position="835"/>
        <end position="845"/>
    </location>
</feature>
<accession>D3B7C2</accession>
<evidence type="ECO:0000256" key="2">
    <source>
        <dbReference type="SAM" id="MobiDB-lite"/>
    </source>
</evidence>
<dbReference type="GO" id="GO:0035556">
    <property type="term" value="P:intracellular signal transduction"/>
    <property type="evidence" value="ECO:0007669"/>
    <property type="project" value="InterPro"/>
</dbReference>
<feature type="domain" description="PH" evidence="3">
    <location>
        <begin position="588"/>
        <end position="690"/>
    </location>
</feature>